<comment type="caution">
    <text evidence="3">The sequence shown here is derived from an EMBL/GenBank/DDBJ whole genome shotgun (WGS) entry which is preliminary data.</text>
</comment>
<dbReference type="PROSITE" id="PS50158">
    <property type="entry name" value="ZF_CCHC"/>
    <property type="match status" value="1"/>
</dbReference>
<proteinExistence type="predicted"/>
<dbReference type="SUPFAM" id="SSF57756">
    <property type="entry name" value="Retrovirus zinc finger-like domains"/>
    <property type="match status" value="1"/>
</dbReference>
<gene>
    <name evidence="3" type="ORF">Tco_0626634</name>
</gene>
<keyword evidence="4" id="KW-1185">Reference proteome</keyword>
<organism evidence="3 4">
    <name type="scientific">Tanacetum coccineum</name>
    <dbReference type="NCBI Taxonomy" id="301880"/>
    <lineage>
        <taxon>Eukaryota</taxon>
        <taxon>Viridiplantae</taxon>
        <taxon>Streptophyta</taxon>
        <taxon>Embryophyta</taxon>
        <taxon>Tracheophyta</taxon>
        <taxon>Spermatophyta</taxon>
        <taxon>Magnoliopsida</taxon>
        <taxon>eudicotyledons</taxon>
        <taxon>Gunneridae</taxon>
        <taxon>Pentapetalae</taxon>
        <taxon>asterids</taxon>
        <taxon>campanulids</taxon>
        <taxon>Asterales</taxon>
        <taxon>Asteraceae</taxon>
        <taxon>Asteroideae</taxon>
        <taxon>Anthemideae</taxon>
        <taxon>Anthemidinae</taxon>
        <taxon>Tanacetum</taxon>
    </lineage>
</organism>
<accession>A0ABQ4WK92</accession>
<name>A0ABQ4WK92_9ASTR</name>
<reference evidence="3" key="2">
    <citation type="submission" date="2022-01" db="EMBL/GenBank/DDBJ databases">
        <authorList>
            <person name="Yamashiro T."/>
            <person name="Shiraishi A."/>
            <person name="Satake H."/>
            <person name="Nakayama K."/>
        </authorList>
    </citation>
    <scope>NUCLEOTIDE SEQUENCE</scope>
</reference>
<keyword evidence="1" id="KW-0479">Metal-binding</keyword>
<dbReference type="InterPro" id="IPR001878">
    <property type="entry name" value="Znf_CCHC"/>
</dbReference>
<dbReference type="EMBL" id="BQNB010008714">
    <property type="protein sequence ID" value="GJS53272.1"/>
    <property type="molecule type" value="Genomic_DNA"/>
</dbReference>
<evidence type="ECO:0000313" key="3">
    <source>
        <dbReference type="EMBL" id="GJS53272.1"/>
    </source>
</evidence>
<dbReference type="InterPro" id="IPR036875">
    <property type="entry name" value="Znf_CCHC_sf"/>
</dbReference>
<keyword evidence="3" id="KW-0695">RNA-directed DNA polymerase</keyword>
<keyword evidence="3" id="KW-0548">Nucleotidyltransferase</keyword>
<reference evidence="3" key="1">
    <citation type="journal article" date="2022" name="Int. J. Mol. Sci.">
        <title>Draft Genome of Tanacetum Coccineum: Genomic Comparison of Closely Related Tanacetum-Family Plants.</title>
        <authorList>
            <person name="Yamashiro T."/>
            <person name="Shiraishi A."/>
            <person name="Nakayama K."/>
            <person name="Satake H."/>
        </authorList>
    </citation>
    <scope>NUCLEOTIDE SEQUENCE</scope>
</reference>
<dbReference type="GO" id="GO:0003964">
    <property type="term" value="F:RNA-directed DNA polymerase activity"/>
    <property type="evidence" value="ECO:0007669"/>
    <property type="project" value="UniProtKB-KW"/>
</dbReference>
<sequence length="102" mass="11808">MRESWKSKIHDLEENEETNDQLVSRYIGGLRAQSMDYGNMFDPARQSDGNIGPVSKRVLSSILKCLNCDEHGHRQSECKKTQKRHLFVDPDEWEVNDVADED</sequence>
<keyword evidence="1" id="KW-0862">Zinc</keyword>
<evidence type="ECO:0000259" key="2">
    <source>
        <dbReference type="PROSITE" id="PS50158"/>
    </source>
</evidence>
<keyword evidence="1" id="KW-0863">Zinc-finger</keyword>
<protein>
    <submittedName>
        <fullName evidence="3">Reverse transcriptase domain-containing protein</fullName>
    </submittedName>
</protein>
<evidence type="ECO:0000313" key="4">
    <source>
        <dbReference type="Proteomes" id="UP001151760"/>
    </source>
</evidence>
<dbReference type="Proteomes" id="UP001151760">
    <property type="component" value="Unassembled WGS sequence"/>
</dbReference>
<evidence type="ECO:0000256" key="1">
    <source>
        <dbReference type="PROSITE-ProRule" id="PRU00047"/>
    </source>
</evidence>
<feature type="domain" description="CCHC-type" evidence="2">
    <location>
        <begin position="64"/>
        <end position="80"/>
    </location>
</feature>
<keyword evidence="3" id="KW-0808">Transferase</keyword>